<evidence type="ECO:0000313" key="9">
    <source>
        <dbReference type="Proteomes" id="UP000321518"/>
    </source>
</evidence>
<feature type="region of interest" description="Disordered" evidence="6">
    <location>
        <begin position="269"/>
        <end position="341"/>
    </location>
</feature>
<dbReference type="PROSITE" id="PS50076">
    <property type="entry name" value="DNAJ_2"/>
    <property type="match status" value="1"/>
</dbReference>
<dbReference type="GO" id="GO:0000390">
    <property type="term" value="P:spliceosomal complex disassembly"/>
    <property type="evidence" value="ECO:0007669"/>
    <property type="project" value="TreeGrafter"/>
</dbReference>
<keyword evidence="4" id="KW-0143">Chaperone</keyword>
<dbReference type="GO" id="GO:0005737">
    <property type="term" value="C:cytoplasm"/>
    <property type="evidence" value="ECO:0007669"/>
    <property type="project" value="UniProtKB-SubCell"/>
</dbReference>
<dbReference type="EMBL" id="BJWK01000003">
    <property type="protein sequence ID" value="GEM07650.1"/>
    <property type="molecule type" value="Genomic_DNA"/>
</dbReference>
<comment type="caution">
    <text evidence="8">The sequence shown here is derived from an EMBL/GenBank/DDBJ whole genome shotgun (WGS) entry which is preliminary data.</text>
</comment>
<gene>
    <name evidence="8" type="ORF">Rt10032_c03g1667</name>
</gene>
<feature type="domain" description="J" evidence="7">
    <location>
        <begin position="7"/>
        <end position="72"/>
    </location>
</feature>
<feature type="region of interest" description="Disordered" evidence="6">
    <location>
        <begin position="126"/>
        <end position="165"/>
    </location>
</feature>
<dbReference type="SUPFAM" id="SSF46565">
    <property type="entry name" value="Chaperone J-domain"/>
    <property type="match status" value="1"/>
</dbReference>
<evidence type="ECO:0000256" key="2">
    <source>
        <dbReference type="ARBA" id="ARBA00004496"/>
    </source>
</evidence>
<feature type="compositionally biased region" description="Low complexity" evidence="6">
    <location>
        <begin position="287"/>
        <end position="307"/>
    </location>
</feature>
<dbReference type="PRINTS" id="PR00625">
    <property type="entry name" value="JDOMAIN"/>
</dbReference>
<name>A0A511KB95_RHOTO</name>
<keyword evidence="3" id="KW-0963">Cytoplasm</keyword>
<protein>
    <submittedName>
        <fullName evidence="8">DnaJ family protein</fullName>
    </submittedName>
</protein>
<organism evidence="8 9">
    <name type="scientific">Rhodotorula toruloides</name>
    <name type="common">Yeast</name>
    <name type="synonym">Rhodosporidium toruloides</name>
    <dbReference type="NCBI Taxonomy" id="5286"/>
    <lineage>
        <taxon>Eukaryota</taxon>
        <taxon>Fungi</taxon>
        <taxon>Dikarya</taxon>
        <taxon>Basidiomycota</taxon>
        <taxon>Pucciniomycotina</taxon>
        <taxon>Microbotryomycetes</taxon>
        <taxon>Sporidiobolales</taxon>
        <taxon>Sporidiobolaceae</taxon>
        <taxon>Rhodotorula</taxon>
    </lineage>
</organism>
<dbReference type="Pfam" id="PF00226">
    <property type="entry name" value="DnaJ"/>
    <property type="match status" value="1"/>
</dbReference>
<keyword evidence="5" id="KW-0539">Nucleus</keyword>
<feature type="compositionally biased region" description="Basic and acidic residues" evidence="6">
    <location>
        <begin position="318"/>
        <end position="333"/>
    </location>
</feature>
<proteinExistence type="predicted"/>
<dbReference type="SMART" id="SM00271">
    <property type="entry name" value="DnaJ"/>
    <property type="match status" value="1"/>
</dbReference>
<feature type="compositionally biased region" description="Basic and acidic residues" evidence="6">
    <location>
        <begin position="138"/>
        <end position="158"/>
    </location>
</feature>
<comment type="subcellular location">
    <subcellularLocation>
        <location evidence="2">Cytoplasm</location>
    </subcellularLocation>
    <subcellularLocation>
        <location evidence="1">Nucleus</location>
    </subcellularLocation>
</comment>
<dbReference type="Gene3D" id="1.10.287.110">
    <property type="entry name" value="DnaJ domain"/>
    <property type="match status" value="1"/>
</dbReference>
<feature type="compositionally biased region" description="Low complexity" evidence="6">
    <location>
        <begin position="270"/>
        <end position="279"/>
    </location>
</feature>
<dbReference type="InterPro" id="IPR052094">
    <property type="entry name" value="Pre-mRNA-splicing_ERAD"/>
</dbReference>
<evidence type="ECO:0000313" key="8">
    <source>
        <dbReference type="EMBL" id="GEM07650.1"/>
    </source>
</evidence>
<dbReference type="PANTHER" id="PTHR44313:SF1">
    <property type="entry name" value="DNAJ HOMOLOG SUBFAMILY C MEMBER 17"/>
    <property type="match status" value="1"/>
</dbReference>
<accession>A0A511KB95</accession>
<dbReference type="CDD" id="cd06257">
    <property type="entry name" value="DnaJ"/>
    <property type="match status" value="1"/>
</dbReference>
<evidence type="ECO:0000256" key="5">
    <source>
        <dbReference type="ARBA" id="ARBA00023242"/>
    </source>
</evidence>
<evidence type="ECO:0000256" key="3">
    <source>
        <dbReference type="ARBA" id="ARBA00022490"/>
    </source>
</evidence>
<evidence type="ECO:0000259" key="7">
    <source>
        <dbReference type="PROSITE" id="PS50076"/>
    </source>
</evidence>
<evidence type="ECO:0000256" key="1">
    <source>
        <dbReference type="ARBA" id="ARBA00004123"/>
    </source>
</evidence>
<dbReference type="OrthoDB" id="376357at2759"/>
<sequence>MASEDVDYYALLEIESTASSAEIRKAYRQKSLKVHPDRNPDDPQAAALFHELSIAVDVLSDPSKRSTFDALLTARNARKARFAALDNKRKAMAEELERSERESKRAREGEKSRWAEVERLKEEGRRLREMRAQQTGEEGEKRAREAEEQRKRALEKARKPANGGEAAEVVELGPLDKTLKIKWLKSVHPSLVDDTSVISFLERTLAPANSDIDSVVLSSKTLANPAKGKHGSGVVAFKTLSAAVRLVRGKEADPEGKWKGFEVDWAAGEPPAALGAQAGPSPPPPRQSASPRATAAASSFSFAPASSTDEDTILARLRQKEREKLMDEMRRQDEADEGLAQ</sequence>
<dbReference type="GO" id="GO:0005681">
    <property type="term" value="C:spliceosomal complex"/>
    <property type="evidence" value="ECO:0007669"/>
    <property type="project" value="TreeGrafter"/>
</dbReference>
<dbReference type="PANTHER" id="PTHR44313">
    <property type="entry name" value="DNAJ HOMOLOG SUBFAMILY C MEMBER 17"/>
    <property type="match status" value="1"/>
</dbReference>
<reference evidence="8 9" key="1">
    <citation type="submission" date="2019-07" db="EMBL/GenBank/DDBJ databases">
        <title>Rhodotorula toruloides NBRC10032 genome sequencing.</title>
        <authorList>
            <person name="Shida Y."/>
            <person name="Takaku H."/>
            <person name="Ogasawara W."/>
            <person name="Mori K."/>
        </authorList>
    </citation>
    <scope>NUCLEOTIDE SEQUENCE [LARGE SCALE GENOMIC DNA]</scope>
    <source>
        <strain evidence="8 9">NBRC10032</strain>
    </source>
</reference>
<dbReference type="AlphaFoldDB" id="A0A511KB95"/>
<dbReference type="InterPro" id="IPR036869">
    <property type="entry name" value="J_dom_sf"/>
</dbReference>
<dbReference type="InterPro" id="IPR001623">
    <property type="entry name" value="DnaJ_domain"/>
</dbReference>
<evidence type="ECO:0000256" key="4">
    <source>
        <dbReference type="ARBA" id="ARBA00023186"/>
    </source>
</evidence>
<dbReference type="Proteomes" id="UP000321518">
    <property type="component" value="Unassembled WGS sequence"/>
</dbReference>
<evidence type="ECO:0000256" key="6">
    <source>
        <dbReference type="SAM" id="MobiDB-lite"/>
    </source>
</evidence>